<dbReference type="Proteomes" id="UP000324800">
    <property type="component" value="Unassembled WGS sequence"/>
</dbReference>
<evidence type="ECO:0000313" key="1">
    <source>
        <dbReference type="EMBL" id="KAA6377483.1"/>
    </source>
</evidence>
<proteinExistence type="predicted"/>
<accession>A0A5J4V4K9</accession>
<dbReference type="AlphaFoldDB" id="A0A5J4V4K9"/>
<organism evidence="1 2">
    <name type="scientific">Streblomastix strix</name>
    <dbReference type="NCBI Taxonomy" id="222440"/>
    <lineage>
        <taxon>Eukaryota</taxon>
        <taxon>Metamonada</taxon>
        <taxon>Preaxostyla</taxon>
        <taxon>Oxymonadida</taxon>
        <taxon>Streblomastigidae</taxon>
        <taxon>Streblomastix</taxon>
    </lineage>
</organism>
<evidence type="ECO:0000313" key="2">
    <source>
        <dbReference type="Proteomes" id="UP000324800"/>
    </source>
</evidence>
<sequence length="180" mass="20190">IGQEEQKINGFAVMYIMKKPSITVAKELREELIRGFIKLLIHVKKKALNIKSLSEQELLGKVISVIMENSTLMLTEIHRASAEKKEGGTCQLNTQIIKFKGYKASLTFRPMADLNVFGIKGVVTFILTSIDVDDEDGSDNDDYYDEYEQTEFDDEYGRVIVITSGLYNGIGIETSNGPIL</sequence>
<protein>
    <submittedName>
        <fullName evidence="1">Uncharacterized protein</fullName>
    </submittedName>
</protein>
<comment type="caution">
    <text evidence="1">The sequence shown here is derived from an EMBL/GenBank/DDBJ whole genome shotgun (WGS) entry which is preliminary data.</text>
</comment>
<reference evidence="1 2" key="1">
    <citation type="submission" date="2019-03" db="EMBL/GenBank/DDBJ databases">
        <title>Single cell metagenomics reveals metabolic interactions within the superorganism composed of flagellate Streblomastix strix and complex community of Bacteroidetes bacteria on its surface.</title>
        <authorList>
            <person name="Treitli S.C."/>
            <person name="Kolisko M."/>
            <person name="Husnik F."/>
            <person name="Keeling P."/>
            <person name="Hampl V."/>
        </authorList>
    </citation>
    <scope>NUCLEOTIDE SEQUENCE [LARGE SCALE GENOMIC DNA]</scope>
    <source>
        <strain evidence="1">ST1C</strain>
    </source>
</reference>
<name>A0A5J4V4K9_9EUKA</name>
<dbReference type="EMBL" id="SNRW01009780">
    <property type="protein sequence ID" value="KAA6377483.1"/>
    <property type="molecule type" value="Genomic_DNA"/>
</dbReference>
<gene>
    <name evidence="1" type="ORF">EZS28_026987</name>
</gene>
<feature type="non-terminal residue" evidence="1">
    <location>
        <position position="1"/>
    </location>
</feature>